<feature type="transmembrane region" description="Helical" evidence="1">
    <location>
        <begin position="84"/>
        <end position="107"/>
    </location>
</feature>
<protein>
    <submittedName>
        <fullName evidence="2">NADH dehydrogenase subunit 6</fullName>
    </submittedName>
</protein>
<sequence>MLLELSISLYFFILILFSLSSHCVYYCILLVLNALVSGFICYLLYGYSWYSLIFCLVYIGGVYILFIFMSIFNPNDNFVSYYNLSIFSMIFMFIIGLLCAFVFYSLINIEFSMSLCTVSEGSFYLCLCLTLVFGFLVLSLIGGFKMNFYR</sequence>
<dbReference type="AlphaFoldDB" id="A0A8K1QXP2"/>
<keyword evidence="2" id="KW-0496">Mitochondrion</keyword>
<gene>
    <name evidence="2" type="primary">ND6</name>
</gene>
<accession>A0A8K1QXP2</accession>
<dbReference type="EMBL" id="MT882037">
    <property type="protein sequence ID" value="UEC44195.1"/>
    <property type="molecule type" value="Genomic_DNA"/>
</dbReference>
<name>A0A8K1QXP2_9CEST</name>
<proteinExistence type="predicted"/>
<keyword evidence="1" id="KW-0812">Transmembrane</keyword>
<keyword evidence="1" id="KW-0472">Membrane</keyword>
<evidence type="ECO:0000256" key="1">
    <source>
        <dbReference type="SAM" id="Phobius"/>
    </source>
</evidence>
<geneLocation type="mitochondrion" evidence="2"/>
<reference evidence="2" key="1">
    <citation type="journal article" date="2021" name="Front. Microbiol.">
        <title>Genetic Evolution and Implications of the Mitochondrial Genomes of Two Newly Identified Taenia spp. in Rodents From Qinghai-Tibet Plateau.</title>
        <authorList>
            <person name="Wu Y.-D."/>
            <person name="Li L."/>
            <person name="Fan Y.-L."/>
            <person name="Ni X.-W."/>
            <person name="Ohiolei J.A."/>
            <person name="Li W.-H."/>
            <person name="Li J.-Q."/>
            <person name="Zhang N.-Z."/>
            <person name="Fu B.-Q."/>
            <person name="Yan H.-B."/>
            <person name="Jia W.-Z."/>
        </authorList>
    </citation>
    <scope>NUCLEOTIDE SEQUENCE</scope>
</reference>
<feature type="transmembrane region" description="Helical" evidence="1">
    <location>
        <begin position="122"/>
        <end position="144"/>
    </location>
</feature>
<feature type="transmembrane region" description="Helical" evidence="1">
    <location>
        <begin position="51"/>
        <end position="72"/>
    </location>
</feature>
<organism evidence="2">
    <name type="scientific">Taenia tianguangfui</name>
    <dbReference type="NCBI Taxonomy" id="1548223"/>
    <lineage>
        <taxon>Eukaryota</taxon>
        <taxon>Metazoa</taxon>
        <taxon>Spiralia</taxon>
        <taxon>Lophotrochozoa</taxon>
        <taxon>Platyhelminthes</taxon>
        <taxon>Cestoda</taxon>
        <taxon>Eucestoda</taxon>
        <taxon>Cyclophyllidea</taxon>
        <taxon>Taeniidae</taxon>
        <taxon>Taenia</taxon>
    </lineage>
</organism>
<feature type="transmembrane region" description="Helical" evidence="1">
    <location>
        <begin position="12"/>
        <end position="45"/>
    </location>
</feature>
<keyword evidence="1" id="KW-1133">Transmembrane helix</keyword>
<evidence type="ECO:0000313" key="2">
    <source>
        <dbReference type="EMBL" id="UEC44195.1"/>
    </source>
</evidence>